<proteinExistence type="predicted"/>
<dbReference type="AlphaFoldDB" id="A0A4P2QYB9"/>
<dbReference type="Proteomes" id="UP000295497">
    <property type="component" value="Chromosome"/>
</dbReference>
<protein>
    <submittedName>
        <fullName evidence="1">Uncharacterized protein</fullName>
    </submittedName>
</protein>
<reference evidence="1 2" key="1">
    <citation type="submission" date="2015-09" db="EMBL/GenBank/DDBJ databases">
        <title>Sorangium comparison.</title>
        <authorList>
            <person name="Zaburannyi N."/>
            <person name="Bunk B."/>
            <person name="Overmann J."/>
            <person name="Mueller R."/>
        </authorList>
    </citation>
    <scope>NUCLEOTIDE SEQUENCE [LARGE SCALE GENOMIC DNA]</scope>
    <source>
        <strain evidence="1 2">So ce836</strain>
    </source>
</reference>
<organism evidence="1 2">
    <name type="scientific">Sorangium cellulosum</name>
    <name type="common">Polyangium cellulosum</name>
    <dbReference type="NCBI Taxonomy" id="56"/>
    <lineage>
        <taxon>Bacteria</taxon>
        <taxon>Pseudomonadati</taxon>
        <taxon>Myxococcota</taxon>
        <taxon>Polyangia</taxon>
        <taxon>Polyangiales</taxon>
        <taxon>Polyangiaceae</taxon>
        <taxon>Sorangium</taxon>
    </lineage>
</organism>
<dbReference type="PROSITE" id="PS51257">
    <property type="entry name" value="PROKAR_LIPOPROTEIN"/>
    <property type="match status" value="1"/>
</dbReference>
<accession>A0A4P2QYB9</accession>
<gene>
    <name evidence="1" type="ORF">SOCE836_077720</name>
</gene>
<evidence type="ECO:0000313" key="2">
    <source>
        <dbReference type="Proteomes" id="UP000295497"/>
    </source>
</evidence>
<name>A0A4P2QYB9_SORCE</name>
<dbReference type="EMBL" id="CP012672">
    <property type="protein sequence ID" value="AUX35577.1"/>
    <property type="molecule type" value="Genomic_DNA"/>
</dbReference>
<sequence length="188" mass="19410">MSLARLGFVPVLGLLPLLGFGCSDPAPPTPRAAYSLNFVKPGASCNVGGHSEVLGEVTAARRLRVVADGDEGASVDCTVTGSGSFDVSATLKNSATATQVRIKIVDISPGATKEMPASGSVSFSSAKTSGTTFTSTTDEQCQFWFDAESEQGVDAGKIWVVFECPSVTDGQYTCEIRRGALALDSCGS</sequence>
<evidence type="ECO:0000313" key="1">
    <source>
        <dbReference type="EMBL" id="AUX35577.1"/>
    </source>
</evidence>
<dbReference type="RefSeq" id="WP_129578570.1">
    <property type="nucleotide sequence ID" value="NZ_CP012672.1"/>
</dbReference>